<gene>
    <name evidence="2" type="ordered locus">BT_1305</name>
</gene>
<keyword evidence="3" id="KW-1185">Reference proteome</keyword>
<keyword evidence="1" id="KW-0472">Membrane</keyword>
<reference evidence="2 3" key="1">
    <citation type="journal article" date="2003" name="Science">
        <title>A genomic view of the human-Bacteroides thetaiotaomicron symbiosis.</title>
        <authorList>
            <person name="Xu J."/>
            <person name="Bjursell M.K."/>
            <person name="Himrod J."/>
            <person name="Deng S."/>
            <person name="Carmichael L.K."/>
            <person name="Chiang H.C."/>
            <person name="Hooper L.V."/>
            <person name="Gordon J.I."/>
        </authorList>
    </citation>
    <scope>NUCLEOTIDE SEQUENCE [LARGE SCALE GENOMIC DNA]</scope>
    <source>
        <strain evidence="3">ATCC 29148 / DSM 2079 / JCM 5827 / CCUG 10774 / NCTC 10582 / VPI-5482 / E50</strain>
    </source>
</reference>
<organism evidence="2 3">
    <name type="scientific">Bacteroides thetaiotaomicron (strain ATCC 29148 / DSM 2079 / JCM 5827 / CCUG 10774 / NCTC 10582 / VPI-5482 / E50)</name>
    <dbReference type="NCBI Taxonomy" id="226186"/>
    <lineage>
        <taxon>Bacteria</taxon>
        <taxon>Pseudomonadati</taxon>
        <taxon>Bacteroidota</taxon>
        <taxon>Bacteroidia</taxon>
        <taxon>Bacteroidales</taxon>
        <taxon>Bacteroidaceae</taxon>
        <taxon>Bacteroides</taxon>
    </lineage>
</organism>
<dbReference type="STRING" id="226186.BT_1305"/>
<dbReference type="PATRIC" id="fig|226186.12.peg.1333"/>
<dbReference type="GeneID" id="60927281"/>
<dbReference type="InParanoid" id="Q8A869"/>
<dbReference type="EMBL" id="AE015928">
    <property type="protein sequence ID" value="AAO76412.1"/>
    <property type="molecule type" value="Genomic_DNA"/>
</dbReference>
<dbReference type="Proteomes" id="UP000001414">
    <property type="component" value="Chromosome"/>
</dbReference>
<evidence type="ECO:0000313" key="3">
    <source>
        <dbReference type="Proteomes" id="UP000001414"/>
    </source>
</evidence>
<dbReference type="RefSeq" id="WP_011107698.1">
    <property type="nucleotide sequence ID" value="NC_004663.1"/>
</dbReference>
<feature type="transmembrane region" description="Helical" evidence="1">
    <location>
        <begin position="177"/>
        <end position="197"/>
    </location>
</feature>
<feature type="transmembrane region" description="Helical" evidence="1">
    <location>
        <begin position="239"/>
        <end position="260"/>
    </location>
</feature>
<dbReference type="HOGENOM" id="CLU_089882_0_0_10"/>
<keyword evidence="1" id="KW-1133">Transmembrane helix</keyword>
<dbReference type="eggNOG" id="ENOG50339JU">
    <property type="taxonomic scope" value="Bacteria"/>
</dbReference>
<evidence type="ECO:0008006" key="4">
    <source>
        <dbReference type="Google" id="ProtNLM"/>
    </source>
</evidence>
<feature type="transmembrane region" description="Helical" evidence="1">
    <location>
        <begin position="66"/>
        <end position="90"/>
    </location>
</feature>
<dbReference type="PaxDb" id="226186-BT_1305"/>
<keyword evidence="1" id="KW-0812">Transmembrane</keyword>
<protein>
    <recommendedName>
        <fullName evidence="4">Transmembrane protein</fullName>
    </recommendedName>
</protein>
<feature type="transmembrane region" description="Helical" evidence="1">
    <location>
        <begin position="27"/>
        <end position="46"/>
    </location>
</feature>
<name>Q8A869_BACTN</name>
<evidence type="ECO:0000313" key="2">
    <source>
        <dbReference type="EMBL" id="AAO76412.1"/>
    </source>
</evidence>
<proteinExistence type="predicted"/>
<sequence length="271" mass="31896">MIKDTFFSFSRFGKLCHKEILENWKLYTLRTLMMYGVLAIALIWVGCSEYKSYNPLYSFDELNVHVTTLVIWMWAWWGFVCLGTSLAFESMKSKPRRITNLMLPASTFEKFFLHWLIYVLILPLLIYFFMILADYTRVLICSMVYSEIPSIEPTQFKYFVDQGDGGYSLCHNWSQGILLISLNLYVQSLFLLGSIFWSKNTFLKTLISLVVIGFVYYWSGVVAIHVFADNDIVNLNSFIFKWGHILFPILTIINWTLTYFRLKESEVIHRI</sequence>
<feature type="transmembrane region" description="Helical" evidence="1">
    <location>
        <begin position="206"/>
        <end position="227"/>
    </location>
</feature>
<evidence type="ECO:0000256" key="1">
    <source>
        <dbReference type="SAM" id="Phobius"/>
    </source>
</evidence>
<dbReference type="KEGG" id="bth:BT_1305"/>
<dbReference type="EnsemblBacteria" id="AAO76412">
    <property type="protein sequence ID" value="AAO76412"/>
    <property type="gene ID" value="BT_1305"/>
</dbReference>
<dbReference type="AlphaFoldDB" id="Q8A869"/>
<accession>Q8A869</accession>
<reference evidence="2 3" key="2">
    <citation type="journal article" date="2009" name="Proc. Natl. Acad. Sci. U.S.A.">
        <title>Characterizing a model human gut microbiota composed of members of its two dominant bacterial phyla.</title>
        <authorList>
            <person name="Mahowald M.A."/>
            <person name="Rey F.E."/>
            <person name="Seedorf H."/>
            <person name="Turnbaugh P.J."/>
            <person name="Fulton R.S."/>
            <person name="Wollam A."/>
            <person name="Shah N."/>
            <person name="Wang C."/>
            <person name="Magrini V."/>
            <person name="Wilson R.K."/>
            <person name="Cantarel B.L."/>
            <person name="Coutinho P.M."/>
            <person name="Henrissat B."/>
            <person name="Crock L.W."/>
            <person name="Russell A."/>
            <person name="Verberkmoes N.C."/>
            <person name="Hettich R.L."/>
            <person name="Gordon J.I."/>
        </authorList>
    </citation>
    <scope>NUCLEOTIDE SEQUENCE [LARGE SCALE GENOMIC DNA]</scope>
    <source>
        <strain evidence="3">ATCC 29148 / DSM 2079 / JCM 5827 / CCUG 10774 / NCTC 10582 / VPI-5482 / E50</strain>
    </source>
</reference>
<dbReference type="OrthoDB" id="1077176at2"/>
<feature type="transmembrane region" description="Helical" evidence="1">
    <location>
        <begin position="111"/>
        <end position="133"/>
    </location>
</feature>